<dbReference type="AlphaFoldDB" id="A0A9P9L6T7"/>
<accession>A0A9P9L6T7</accession>
<reference evidence="1" key="1">
    <citation type="journal article" date="2021" name="Nat. Commun.">
        <title>Genetic determinants of endophytism in the Arabidopsis root mycobiome.</title>
        <authorList>
            <person name="Mesny F."/>
            <person name="Miyauchi S."/>
            <person name="Thiergart T."/>
            <person name="Pickel B."/>
            <person name="Atanasova L."/>
            <person name="Karlsson M."/>
            <person name="Huettel B."/>
            <person name="Barry K.W."/>
            <person name="Haridas S."/>
            <person name="Chen C."/>
            <person name="Bauer D."/>
            <person name="Andreopoulos W."/>
            <person name="Pangilinan J."/>
            <person name="LaButti K."/>
            <person name="Riley R."/>
            <person name="Lipzen A."/>
            <person name="Clum A."/>
            <person name="Drula E."/>
            <person name="Henrissat B."/>
            <person name="Kohler A."/>
            <person name="Grigoriev I.V."/>
            <person name="Martin F.M."/>
            <person name="Hacquard S."/>
        </authorList>
    </citation>
    <scope>NUCLEOTIDE SEQUENCE</scope>
    <source>
        <strain evidence="1">FSSC 5 MPI-SDFR-AT-0091</strain>
    </source>
</reference>
<organism evidence="1 2">
    <name type="scientific">Fusarium solani</name>
    <name type="common">Filamentous fungus</name>
    <dbReference type="NCBI Taxonomy" id="169388"/>
    <lineage>
        <taxon>Eukaryota</taxon>
        <taxon>Fungi</taxon>
        <taxon>Dikarya</taxon>
        <taxon>Ascomycota</taxon>
        <taxon>Pezizomycotina</taxon>
        <taxon>Sordariomycetes</taxon>
        <taxon>Hypocreomycetidae</taxon>
        <taxon>Hypocreales</taxon>
        <taxon>Nectriaceae</taxon>
        <taxon>Fusarium</taxon>
        <taxon>Fusarium solani species complex</taxon>
    </lineage>
</organism>
<keyword evidence="2" id="KW-1185">Reference proteome</keyword>
<sequence length="122" mass="13305">MVLAVGSTTDVAQTRYVCTRAVCVLLCFSSLARRLLSDSHCPSCLPVTSSILHPASRCNAHPVSPRGQTNIYHSERARRGAGVGSARIVTHTDAHLARMAQGHPHHLDRARPHDWSKAMCFP</sequence>
<dbReference type="EMBL" id="JAGTJS010000001">
    <property type="protein sequence ID" value="KAH7275267.1"/>
    <property type="molecule type" value="Genomic_DNA"/>
</dbReference>
<name>A0A9P9L6T7_FUSSL</name>
<proteinExistence type="predicted"/>
<comment type="caution">
    <text evidence="1">The sequence shown here is derived from an EMBL/GenBank/DDBJ whole genome shotgun (WGS) entry which is preliminary data.</text>
</comment>
<evidence type="ECO:0000313" key="1">
    <source>
        <dbReference type="EMBL" id="KAH7275267.1"/>
    </source>
</evidence>
<protein>
    <submittedName>
        <fullName evidence="1">Uncharacterized protein</fullName>
    </submittedName>
</protein>
<dbReference type="Proteomes" id="UP000736672">
    <property type="component" value="Unassembled WGS sequence"/>
</dbReference>
<gene>
    <name evidence="1" type="ORF">B0J15DRAFT_8681</name>
</gene>
<evidence type="ECO:0000313" key="2">
    <source>
        <dbReference type="Proteomes" id="UP000736672"/>
    </source>
</evidence>